<evidence type="ECO:0000256" key="5">
    <source>
        <dbReference type="ARBA" id="ARBA00023136"/>
    </source>
</evidence>
<feature type="transmembrane region" description="Helical" evidence="6">
    <location>
        <begin position="246"/>
        <end position="271"/>
    </location>
</feature>
<evidence type="ECO:0000313" key="8">
    <source>
        <dbReference type="EMBL" id="RDE04429.1"/>
    </source>
</evidence>
<dbReference type="PANTHER" id="PTHR30294">
    <property type="entry name" value="MEMBRANE COMPONENT OF ABC TRANSPORTER YHHJ-RELATED"/>
    <property type="match status" value="1"/>
</dbReference>
<keyword evidence="5 6" id="KW-0472">Membrane</keyword>
<accession>A0A369VRC1</accession>
<evidence type="ECO:0000256" key="3">
    <source>
        <dbReference type="ARBA" id="ARBA00022692"/>
    </source>
</evidence>
<reference evidence="8 9" key="1">
    <citation type="submission" date="2018-07" db="EMBL/GenBank/DDBJ databases">
        <title>a novel species of Sphingomonas isolated from the rhizosphere soil of Araceae plant.</title>
        <authorList>
            <person name="Zhiyong W."/>
            <person name="Qinglan Z."/>
            <person name="Zhiwei F."/>
            <person name="Ding X."/>
            <person name="Gejiao W."/>
            <person name="Shixue Z."/>
        </authorList>
    </citation>
    <scope>NUCLEOTIDE SEQUENCE [LARGE SCALE GENOMIC DNA]</scope>
    <source>
        <strain evidence="8 9">WZY 27</strain>
    </source>
</reference>
<name>A0A369VRC1_9SPHN</name>
<dbReference type="GO" id="GO:0140359">
    <property type="term" value="F:ABC-type transporter activity"/>
    <property type="evidence" value="ECO:0007669"/>
    <property type="project" value="InterPro"/>
</dbReference>
<evidence type="ECO:0000256" key="1">
    <source>
        <dbReference type="ARBA" id="ARBA00004651"/>
    </source>
</evidence>
<protein>
    <submittedName>
        <fullName evidence="8">ABC transporter permease</fullName>
    </submittedName>
</protein>
<keyword evidence="9" id="KW-1185">Reference proteome</keyword>
<feature type="transmembrane region" description="Helical" evidence="6">
    <location>
        <begin position="212"/>
        <end position="240"/>
    </location>
</feature>
<evidence type="ECO:0000259" key="7">
    <source>
        <dbReference type="Pfam" id="PF12698"/>
    </source>
</evidence>
<feature type="domain" description="ABC-2 type transporter transmembrane" evidence="7">
    <location>
        <begin position="23"/>
        <end position="356"/>
    </location>
</feature>
<gene>
    <name evidence="8" type="ORF">DVW87_16025</name>
</gene>
<dbReference type="OrthoDB" id="9811522at2"/>
<evidence type="ECO:0000256" key="4">
    <source>
        <dbReference type="ARBA" id="ARBA00022989"/>
    </source>
</evidence>
<feature type="transmembrane region" description="Helical" evidence="6">
    <location>
        <begin position="177"/>
        <end position="200"/>
    </location>
</feature>
<keyword evidence="4 6" id="KW-1133">Transmembrane helix</keyword>
<proteinExistence type="predicted"/>
<evidence type="ECO:0000313" key="9">
    <source>
        <dbReference type="Proteomes" id="UP000253918"/>
    </source>
</evidence>
<dbReference type="Gene3D" id="3.40.1710.10">
    <property type="entry name" value="abc type-2 transporter like domain"/>
    <property type="match status" value="1"/>
</dbReference>
<comment type="subcellular location">
    <subcellularLocation>
        <location evidence="1">Cell membrane</location>
        <topology evidence="1">Multi-pass membrane protein</topology>
    </subcellularLocation>
</comment>
<keyword evidence="2" id="KW-1003">Cell membrane</keyword>
<sequence>MTFRAALEHTLLTIVTTRDLLSLAILSVLLYAFYYPAPYAHQSARALPVVVVNGDGGTAARRLLDDLGETRSVRVVGEVPDMVAARGAVRDRKADGILLISRDFTGGALTGRGTAGIALWLNGTYLLRAQSIGTGVAATLAGAIDRWRAAQGGARLAAMPTILVHPLFNTTLGYRDYIFPAVANIILQQTLLLACARLMAERQRRRERRMSVAAALGMWAACTLVGVLSALLYFGMIYWIQDIPHAGALPALLVTVPVFAATVAALGLLLGKLFNSGDDALKILLPTSVPLVFLAGFAWPLHAMPGWLSALAWFSPATCAMHIFVPLNQMGASLEDVFGPLAKLMALLALYGGLNIWSSTNSAR</sequence>
<dbReference type="PANTHER" id="PTHR30294:SF46">
    <property type="entry name" value="ABC TRANSPORTER PERMEASE"/>
    <property type="match status" value="1"/>
</dbReference>
<dbReference type="GO" id="GO:0005886">
    <property type="term" value="C:plasma membrane"/>
    <property type="evidence" value="ECO:0007669"/>
    <property type="project" value="UniProtKB-SubCell"/>
</dbReference>
<dbReference type="InterPro" id="IPR051449">
    <property type="entry name" value="ABC-2_transporter_component"/>
</dbReference>
<organism evidence="8 9">
    <name type="scientific">Sphingomonas aracearum</name>
    <dbReference type="NCBI Taxonomy" id="2283317"/>
    <lineage>
        <taxon>Bacteria</taxon>
        <taxon>Pseudomonadati</taxon>
        <taxon>Pseudomonadota</taxon>
        <taxon>Alphaproteobacteria</taxon>
        <taxon>Sphingomonadales</taxon>
        <taxon>Sphingomonadaceae</taxon>
        <taxon>Sphingomonas</taxon>
    </lineage>
</organism>
<feature type="transmembrane region" description="Helical" evidence="6">
    <location>
        <begin position="20"/>
        <end position="37"/>
    </location>
</feature>
<dbReference type="AlphaFoldDB" id="A0A369VRC1"/>
<evidence type="ECO:0000256" key="2">
    <source>
        <dbReference type="ARBA" id="ARBA00022475"/>
    </source>
</evidence>
<dbReference type="Pfam" id="PF12698">
    <property type="entry name" value="ABC2_membrane_3"/>
    <property type="match status" value="1"/>
</dbReference>
<feature type="transmembrane region" description="Helical" evidence="6">
    <location>
        <begin position="283"/>
        <end position="301"/>
    </location>
</feature>
<feature type="transmembrane region" description="Helical" evidence="6">
    <location>
        <begin position="337"/>
        <end position="357"/>
    </location>
</feature>
<keyword evidence="3 6" id="KW-0812">Transmembrane</keyword>
<evidence type="ECO:0000256" key="6">
    <source>
        <dbReference type="SAM" id="Phobius"/>
    </source>
</evidence>
<dbReference type="EMBL" id="QQNB01000004">
    <property type="protein sequence ID" value="RDE04429.1"/>
    <property type="molecule type" value="Genomic_DNA"/>
</dbReference>
<dbReference type="InterPro" id="IPR013525">
    <property type="entry name" value="ABC2_TM"/>
</dbReference>
<dbReference type="RefSeq" id="WP_114688836.1">
    <property type="nucleotide sequence ID" value="NZ_QQNB01000004.1"/>
</dbReference>
<dbReference type="Proteomes" id="UP000253918">
    <property type="component" value="Unassembled WGS sequence"/>
</dbReference>
<comment type="caution">
    <text evidence="8">The sequence shown here is derived from an EMBL/GenBank/DDBJ whole genome shotgun (WGS) entry which is preliminary data.</text>
</comment>